<sequence length="173" mass="18775">MRGKEEAALLASIRGISGVANVLMEQLETKVVADWARARHGNGVLTMEKAAIRLLKMGAFFWLIGLAVTVVFGREIVALVLGNLYIPHWQLLIIGWAGYGVYFLARVSGIKQRALGSIQIEFMGNLFGVLAAIIAGFLLIPALSAAGAAWVYVIIALAMLFGQMYLVRKSVQK</sequence>
<keyword evidence="1" id="KW-1133">Transmembrane helix</keyword>
<feature type="transmembrane region" description="Helical" evidence="1">
    <location>
        <begin position="149"/>
        <end position="167"/>
    </location>
</feature>
<dbReference type="AlphaFoldDB" id="A0A1J5TDZ1"/>
<feature type="transmembrane region" description="Helical" evidence="1">
    <location>
        <begin position="126"/>
        <end position="143"/>
    </location>
</feature>
<reference evidence="2" key="1">
    <citation type="submission" date="2016-10" db="EMBL/GenBank/DDBJ databases">
        <title>Sequence of Gallionella enrichment culture.</title>
        <authorList>
            <person name="Poehlein A."/>
            <person name="Muehling M."/>
            <person name="Daniel R."/>
        </authorList>
    </citation>
    <scope>NUCLEOTIDE SEQUENCE</scope>
</reference>
<accession>A0A1J5TDZ1</accession>
<proteinExistence type="predicted"/>
<keyword evidence="1" id="KW-0812">Transmembrane</keyword>
<comment type="caution">
    <text evidence="2">The sequence shown here is derived from an EMBL/GenBank/DDBJ whole genome shotgun (WGS) entry which is preliminary data.</text>
</comment>
<organism evidence="2">
    <name type="scientific">mine drainage metagenome</name>
    <dbReference type="NCBI Taxonomy" id="410659"/>
    <lineage>
        <taxon>unclassified sequences</taxon>
        <taxon>metagenomes</taxon>
        <taxon>ecological metagenomes</taxon>
    </lineage>
</organism>
<dbReference type="EMBL" id="MLJW01000001">
    <property type="protein sequence ID" value="OIR19162.1"/>
    <property type="molecule type" value="Genomic_DNA"/>
</dbReference>
<feature type="transmembrane region" description="Helical" evidence="1">
    <location>
        <begin position="59"/>
        <end position="81"/>
    </location>
</feature>
<evidence type="ECO:0000256" key="1">
    <source>
        <dbReference type="SAM" id="Phobius"/>
    </source>
</evidence>
<gene>
    <name evidence="2" type="ORF">GALL_00410</name>
</gene>
<evidence type="ECO:0000313" key="2">
    <source>
        <dbReference type="EMBL" id="OIR19162.1"/>
    </source>
</evidence>
<name>A0A1J5TDZ1_9ZZZZ</name>
<keyword evidence="1" id="KW-0472">Membrane</keyword>
<protein>
    <submittedName>
        <fullName evidence="2">Uncharacterized protein</fullName>
    </submittedName>
</protein>
<feature type="transmembrane region" description="Helical" evidence="1">
    <location>
        <begin position="87"/>
        <end position="105"/>
    </location>
</feature>